<dbReference type="InterPro" id="IPR002328">
    <property type="entry name" value="ADH_Zn_CS"/>
</dbReference>
<dbReference type="Gene3D" id="3.90.180.10">
    <property type="entry name" value="Medium-chain alcohol dehydrogenases, catalytic domain"/>
    <property type="match status" value="1"/>
</dbReference>
<dbReference type="Pfam" id="PF00107">
    <property type="entry name" value="ADH_zinc_N"/>
    <property type="match status" value="1"/>
</dbReference>
<evidence type="ECO:0000313" key="7">
    <source>
        <dbReference type="EMBL" id="KAE8154363.1"/>
    </source>
</evidence>
<keyword evidence="2 5" id="KW-0479">Metal-binding</keyword>
<dbReference type="Pfam" id="PF08240">
    <property type="entry name" value="ADH_N"/>
    <property type="match status" value="1"/>
</dbReference>
<dbReference type="InterPro" id="IPR013149">
    <property type="entry name" value="ADH-like_C"/>
</dbReference>
<dbReference type="PROSITE" id="PS00059">
    <property type="entry name" value="ADH_ZINC"/>
    <property type="match status" value="1"/>
</dbReference>
<dbReference type="SUPFAM" id="SSF51735">
    <property type="entry name" value="NAD(P)-binding Rossmann-fold domains"/>
    <property type="match status" value="1"/>
</dbReference>
<evidence type="ECO:0000259" key="6">
    <source>
        <dbReference type="SMART" id="SM00829"/>
    </source>
</evidence>
<dbReference type="SUPFAM" id="SSF50129">
    <property type="entry name" value="GroES-like"/>
    <property type="match status" value="1"/>
</dbReference>
<evidence type="ECO:0000256" key="2">
    <source>
        <dbReference type="ARBA" id="ARBA00022723"/>
    </source>
</evidence>
<evidence type="ECO:0000256" key="5">
    <source>
        <dbReference type="RuleBase" id="RU361277"/>
    </source>
</evidence>
<dbReference type="InterPro" id="IPR013154">
    <property type="entry name" value="ADH-like_N"/>
</dbReference>
<dbReference type="AlphaFoldDB" id="A0A5N6U6T6"/>
<proteinExistence type="inferred from homology"/>
<dbReference type="PANTHER" id="PTHR42683">
    <property type="entry name" value="ALDEHYDE REDUCTASE"/>
    <property type="match status" value="1"/>
</dbReference>
<dbReference type="InterPro" id="IPR011032">
    <property type="entry name" value="GroES-like_sf"/>
</dbReference>
<reference evidence="7 8" key="1">
    <citation type="submission" date="2019-04" db="EMBL/GenBank/DDBJ databases">
        <title>Friends and foes A comparative genomics study of 23 Aspergillus species from section Flavi.</title>
        <authorList>
            <consortium name="DOE Joint Genome Institute"/>
            <person name="Kjaerbolling I."/>
            <person name="Vesth T."/>
            <person name="Frisvad J.C."/>
            <person name="Nybo J.L."/>
            <person name="Theobald S."/>
            <person name="Kildgaard S."/>
            <person name="Isbrandt T."/>
            <person name="Kuo A."/>
            <person name="Sato A."/>
            <person name="Lyhne E.K."/>
            <person name="Kogle M.E."/>
            <person name="Wiebenga A."/>
            <person name="Kun R.S."/>
            <person name="Lubbers R.J."/>
            <person name="Makela M.R."/>
            <person name="Barry K."/>
            <person name="Chovatia M."/>
            <person name="Clum A."/>
            <person name="Daum C."/>
            <person name="Haridas S."/>
            <person name="He G."/>
            <person name="LaButti K."/>
            <person name="Lipzen A."/>
            <person name="Mondo S."/>
            <person name="Riley R."/>
            <person name="Salamov A."/>
            <person name="Simmons B.A."/>
            <person name="Magnuson J.K."/>
            <person name="Henrissat B."/>
            <person name="Mortensen U.H."/>
            <person name="Larsen T.O."/>
            <person name="Devries R.P."/>
            <person name="Grigoriev I.V."/>
            <person name="Machida M."/>
            <person name="Baker S.E."/>
            <person name="Andersen M.R."/>
        </authorList>
    </citation>
    <scope>NUCLEOTIDE SEQUENCE [LARGE SCALE GENOMIC DNA]</scope>
    <source>
        <strain evidence="7 8">IBT 18842</strain>
    </source>
</reference>
<evidence type="ECO:0000313" key="8">
    <source>
        <dbReference type="Proteomes" id="UP000325780"/>
    </source>
</evidence>
<dbReference type="GO" id="GO:0016616">
    <property type="term" value="F:oxidoreductase activity, acting on the CH-OH group of donors, NAD or NADP as acceptor"/>
    <property type="evidence" value="ECO:0007669"/>
    <property type="project" value="InterPro"/>
</dbReference>
<dbReference type="FunFam" id="3.40.50.720:FF:000022">
    <property type="entry name" value="Cinnamyl alcohol dehydrogenase"/>
    <property type="match status" value="1"/>
</dbReference>
<evidence type="ECO:0000256" key="3">
    <source>
        <dbReference type="ARBA" id="ARBA00022833"/>
    </source>
</evidence>
<dbReference type="EMBL" id="ML742030">
    <property type="protein sequence ID" value="KAE8154363.1"/>
    <property type="molecule type" value="Genomic_DNA"/>
</dbReference>
<dbReference type="SMART" id="SM00829">
    <property type="entry name" value="PKS_ER"/>
    <property type="match status" value="1"/>
</dbReference>
<dbReference type="CDD" id="cd05283">
    <property type="entry name" value="CAD1"/>
    <property type="match status" value="1"/>
</dbReference>
<dbReference type="InterPro" id="IPR047109">
    <property type="entry name" value="CAD-like"/>
</dbReference>
<gene>
    <name evidence="7" type="ORF">BDV25DRAFT_116641</name>
</gene>
<keyword evidence="3 5" id="KW-0862">Zinc</keyword>
<dbReference type="GO" id="GO:0008270">
    <property type="term" value="F:zinc ion binding"/>
    <property type="evidence" value="ECO:0007669"/>
    <property type="project" value="InterPro"/>
</dbReference>
<accession>A0A5N6U6T6</accession>
<evidence type="ECO:0000256" key="1">
    <source>
        <dbReference type="ARBA" id="ARBA00001947"/>
    </source>
</evidence>
<dbReference type="Proteomes" id="UP000325780">
    <property type="component" value="Unassembled WGS sequence"/>
</dbReference>
<evidence type="ECO:0000256" key="4">
    <source>
        <dbReference type="ARBA" id="ARBA00023002"/>
    </source>
</evidence>
<dbReference type="InterPro" id="IPR020843">
    <property type="entry name" value="ER"/>
</dbReference>
<protein>
    <submittedName>
        <fullName evidence="7">Chaperonin 10-like protein</fullName>
    </submittedName>
</protein>
<dbReference type="InterPro" id="IPR036291">
    <property type="entry name" value="NAD(P)-bd_dom_sf"/>
</dbReference>
<comment type="similarity">
    <text evidence="5">Belongs to the zinc-containing alcohol dehydrogenase family.</text>
</comment>
<feature type="domain" description="Enoyl reductase (ER)" evidence="6">
    <location>
        <begin position="10"/>
        <end position="329"/>
    </location>
</feature>
<organism evidence="7 8">
    <name type="scientific">Aspergillus avenaceus</name>
    <dbReference type="NCBI Taxonomy" id="36643"/>
    <lineage>
        <taxon>Eukaryota</taxon>
        <taxon>Fungi</taxon>
        <taxon>Dikarya</taxon>
        <taxon>Ascomycota</taxon>
        <taxon>Pezizomycotina</taxon>
        <taxon>Eurotiomycetes</taxon>
        <taxon>Eurotiomycetidae</taxon>
        <taxon>Eurotiales</taxon>
        <taxon>Aspergillaceae</taxon>
        <taxon>Aspergillus</taxon>
        <taxon>Aspergillus subgen. Circumdati</taxon>
    </lineage>
</organism>
<sequence length="333" mass="36034">MNVTFDVFRGSPEGRIVADKTTRVLQPHEVYIKVTHSGLCGSDEHFLRTGQVLGHEGAGIVKHLGSAVTSVKVGDRVGFGFTHGSCGSCEDCLTGWDQYCPGQQQYGSHNLDNGTFSYHTVWAESHVFPIPENYDSAYAAPLMCGGATVWTPLTEYGVRSTDRVGVMGVGGLGHLAIKLASAMGCEVVVLSSSEGKRQEAMEYGAAEYHVLRSGERPPEECRAVKHLLLCGSANVDYSSLLPLMATHGTIYPLTVAHVPSPVPMLAMVHKGVRIQASLVASRQSIRTLLDFAAKKHVVPTINTFPMTVEGIEEAMQTLREGKMRYRGVLVCDQ</sequence>
<name>A0A5N6U6T6_ASPAV</name>
<keyword evidence="8" id="KW-1185">Reference proteome</keyword>
<comment type="cofactor">
    <cofactor evidence="1 5">
        <name>Zn(2+)</name>
        <dbReference type="ChEBI" id="CHEBI:29105"/>
    </cofactor>
</comment>
<keyword evidence="4" id="KW-0560">Oxidoreductase</keyword>
<dbReference type="OrthoDB" id="1879366at2759"/>
<dbReference type="Gene3D" id="3.40.50.720">
    <property type="entry name" value="NAD(P)-binding Rossmann-like Domain"/>
    <property type="match status" value="1"/>
</dbReference>